<name>A0A8K0PL33_9PEZI</name>
<proteinExistence type="predicted"/>
<protein>
    <recommendedName>
        <fullName evidence="3">CENP-V/GFA domain-containing protein</fullName>
    </recommendedName>
</protein>
<accession>A0A8K0PL33</accession>
<dbReference type="PANTHER" id="PTHR33337">
    <property type="entry name" value="GFA DOMAIN-CONTAINING PROTEIN"/>
    <property type="match status" value="1"/>
</dbReference>
<dbReference type="AlphaFoldDB" id="A0A8K0PL33"/>
<evidence type="ECO:0008006" key="3">
    <source>
        <dbReference type="Google" id="ProtNLM"/>
    </source>
</evidence>
<dbReference type="SUPFAM" id="SSF51316">
    <property type="entry name" value="Mss4-like"/>
    <property type="match status" value="1"/>
</dbReference>
<evidence type="ECO:0000313" key="2">
    <source>
        <dbReference type="Proteomes" id="UP000809789"/>
    </source>
</evidence>
<dbReference type="EMBL" id="JAESVG020000003">
    <property type="protein sequence ID" value="KAG8629504.1"/>
    <property type="molecule type" value="Genomic_DNA"/>
</dbReference>
<comment type="caution">
    <text evidence="1">The sequence shown here is derived from an EMBL/GenBank/DDBJ whole genome shotgun (WGS) entry which is preliminary data.</text>
</comment>
<organism evidence="1 2">
    <name type="scientific">Elsinoe batatas</name>
    <dbReference type="NCBI Taxonomy" id="2601811"/>
    <lineage>
        <taxon>Eukaryota</taxon>
        <taxon>Fungi</taxon>
        <taxon>Dikarya</taxon>
        <taxon>Ascomycota</taxon>
        <taxon>Pezizomycotina</taxon>
        <taxon>Dothideomycetes</taxon>
        <taxon>Dothideomycetidae</taxon>
        <taxon>Myriangiales</taxon>
        <taxon>Elsinoaceae</taxon>
        <taxon>Elsinoe</taxon>
    </lineage>
</organism>
<gene>
    <name evidence="1" type="ORF">KVT40_003369</name>
</gene>
<keyword evidence="2" id="KW-1185">Reference proteome</keyword>
<sequence>MAFLPTSPVTLEGGCMCKAVRYTVKIPALKERPISAKAVTYHYGKKLDGLTRMPFVTIDHCESCRLSCGGLVQSWMIMPQPWVTFHLKNPTQMSSSGREYSTKDVIMPSKEVLDSTTVRSYKSSEDVHRTFCGTCGSTLTYGFDGNETSPYGPILDLTVGTLDRESLESDGFRVDRQGWWDDGICWIRDLFRNCDDGIVVNKETVTGPIVEGV</sequence>
<dbReference type="PANTHER" id="PTHR33337:SF40">
    <property type="entry name" value="CENP-V_GFA DOMAIN-CONTAINING PROTEIN-RELATED"/>
    <property type="match status" value="1"/>
</dbReference>
<dbReference type="Gene3D" id="3.90.1590.10">
    <property type="entry name" value="glutathione-dependent formaldehyde- activating enzyme (gfa)"/>
    <property type="match status" value="1"/>
</dbReference>
<dbReference type="OrthoDB" id="5422068at2759"/>
<dbReference type="Proteomes" id="UP000809789">
    <property type="component" value="Unassembled WGS sequence"/>
</dbReference>
<evidence type="ECO:0000313" key="1">
    <source>
        <dbReference type="EMBL" id="KAG8629504.1"/>
    </source>
</evidence>
<dbReference type="InterPro" id="IPR011057">
    <property type="entry name" value="Mss4-like_sf"/>
</dbReference>
<reference evidence="1" key="1">
    <citation type="submission" date="2021-07" db="EMBL/GenBank/DDBJ databases">
        <title>Elsinoe batatas strain:CRI-CJ2 Genome sequencing and assembly.</title>
        <authorList>
            <person name="Huang L."/>
        </authorList>
    </citation>
    <scope>NUCLEOTIDE SEQUENCE</scope>
    <source>
        <strain evidence="1">CRI-CJ2</strain>
    </source>
</reference>